<dbReference type="InterPro" id="IPR031658">
    <property type="entry name" value="Cyclin_C_2"/>
</dbReference>
<evidence type="ECO:0000256" key="5">
    <source>
        <dbReference type="ARBA" id="ARBA00023127"/>
    </source>
</evidence>
<dbReference type="Proteomes" id="UP000582659">
    <property type="component" value="Unassembled WGS sequence"/>
</dbReference>
<dbReference type="AlphaFoldDB" id="A0A7I8X143"/>
<dbReference type="InterPro" id="IPR011992">
    <property type="entry name" value="EF-hand-dom_pair"/>
</dbReference>
<evidence type="ECO:0000259" key="6">
    <source>
        <dbReference type="PROSITE" id="PS50222"/>
    </source>
</evidence>
<name>A0A7I8X143_BURXY</name>
<gene>
    <name evidence="7" type="ORF">BXYJ_LOCUS14536</name>
</gene>
<accession>A0A7I8X143</accession>
<dbReference type="Gene3D" id="1.10.472.10">
    <property type="entry name" value="Cyclin-like"/>
    <property type="match status" value="1"/>
</dbReference>
<evidence type="ECO:0000313" key="8">
    <source>
        <dbReference type="Proteomes" id="UP000659654"/>
    </source>
</evidence>
<dbReference type="PROSITE" id="PS00018">
    <property type="entry name" value="EF_HAND_1"/>
    <property type="match status" value="2"/>
</dbReference>
<comment type="similarity">
    <text evidence="1">Belongs to the recoverin family.</text>
</comment>
<keyword evidence="3" id="KW-0677">Repeat</keyword>
<keyword evidence="8" id="KW-1185">Reference proteome</keyword>
<feature type="domain" description="EF-hand" evidence="6">
    <location>
        <begin position="483"/>
        <end position="518"/>
    </location>
</feature>
<dbReference type="CDD" id="cd20525">
    <property type="entry name" value="CYCLIN_CCNH_rpt2"/>
    <property type="match status" value="1"/>
</dbReference>
<dbReference type="EMBL" id="CAJFDI010000006">
    <property type="protein sequence ID" value="CAD5234445.1"/>
    <property type="molecule type" value="Genomic_DNA"/>
</dbReference>
<dbReference type="PROSITE" id="PS50222">
    <property type="entry name" value="EF_HAND_2"/>
    <property type="match status" value="3"/>
</dbReference>
<sequence length="582" mass="67546">MYPTSTQKSHWTFANPDEISNLRQEANAAYKNKLRPFLQNSEDEERLLNVDDENKLLKIVQETGVRFGDEFVPKMWPAVRWTAFAYFKRFYLRHSAMEYSPKNIMMASYYLATKVDEFNISVHDFISNLQSGTPEQNAESILIWEPIIMFKLDYHLTIHCPFRPFEGHLMEMKTHGMLGFDLEGIREHSDLFFKQCLLSDVMLLYTPTHIALAALMYGLNKMGKMKDIFRDYVHRLCQVDTWNPNVENAMLADKLMTKVDDIISLVELQTRPMPIEERQTLQRERIPTFSRIHNECDERMKAVGNVSQNPETRSFQDFKANRLSIEVSTKDIRVDPWQSQDSLVSIIVMPSPFRKPVGGGYILKMGQHKSKSARSNDINGNANCTSKPKKANKKLSLEDIEELETKTYFSKKELRKWYKDFVRDCPSGELKLEEFQNIYKQFFPNGDPSKFAAFVFNVFDDNRDGHISFKEFIAALSITSRGTLDEKLDWAFSLYDVDKDGFITKEEMANIVDAIYSMIGNMLELPKDEDTPQKRVEKIFSNMDLNFDGKLTREEFKQGSKNDPWIVQALTMDMSGGAEPEK</sequence>
<dbReference type="PRINTS" id="PR00450">
    <property type="entry name" value="RECOVERIN"/>
</dbReference>
<keyword evidence="4" id="KW-0106">Calcium</keyword>
<dbReference type="SUPFAM" id="SSF47954">
    <property type="entry name" value="Cyclin-like"/>
    <property type="match status" value="2"/>
</dbReference>
<dbReference type="Pfam" id="PF16899">
    <property type="entry name" value="Cyclin_C_2"/>
    <property type="match status" value="1"/>
</dbReference>
<evidence type="ECO:0000256" key="4">
    <source>
        <dbReference type="ARBA" id="ARBA00022837"/>
    </source>
</evidence>
<dbReference type="Gene3D" id="1.10.238.10">
    <property type="entry name" value="EF-hand"/>
    <property type="match status" value="1"/>
</dbReference>
<dbReference type="EMBL" id="CAJFCV020000006">
    <property type="protein sequence ID" value="CAG9130244.1"/>
    <property type="molecule type" value="Genomic_DNA"/>
</dbReference>
<evidence type="ECO:0000256" key="1">
    <source>
        <dbReference type="ARBA" id="ARBA00006049"/>
    </source>
</evidence>
<comment type="caution">
    <text evidence="7">The sequence shown here is derived from an EMBL/GenBank/DDBJ whole genome shotgun (WGS) entry which is preliminary data.</text>
</comment>
<evidence type="ECO:0000256" key="3">
    <source>
        <dbReference type="ARBA" id="ARBA00022737"/>
    </source>
</evidence>
<dbReference type="OrthoDB" id="340962at2759"/>
<dbReference type="SMART" id="SM00054">
    <property type="entry name" value="EFh"/>
    <property type="match status" value="3"/>
</dbReference>
<dbReference type="FunFam" id="1.10.238.10:FF:000009">
    <property type="entry name" value="Visinin-like protein 1"/>
    <property type="match status" value="1"/>
</dbReference>
<dbReference type="CDD" id="cd20524">
    <property type="entry name" value="CYCLIN_CCNH_rpt1"/>
    <property type="match status" value="1"/>
</dbReference>
<reference evidence="7" key="1">
    <citation type="submission" date="2020-09" db="EMBL/GenBank/DDBJ databases">
        <authorList>
            <person name="Kikuchi T."/>
        </authorList>
    </citation>
    <scope>NUCLEOTIDE SEQUENCE</scope>
    <source>
        <strain evidence="7">Ka4C1</strain>
    </source>
</reference>
<evidence type="ECO:0000256" key="2">
    <source>
        <dbReference type="ARBA" id="ARBA00022723"/>
    </source>
</evidence>
<dbReference type="Pfam" id="PF13499">
    <property type="entry name" value="EF-hand_7"/>
    <property type="match status" value="1"/>
</dbReference>
<organism evidence="7 8">
    <name type="scientific">Bursaphelenchus xylophilus</name>
    <name type="common">Pinewood nematode worm</name>
    <name type="synonym">Aphelenchoides xylophilus</name>
    <dbReference type="NCBI Taxonomy" id="6326"/>
    <lineage>
        <taxon>Eukaryota</taxon>
        <taxon>Metazoa</taxon>
        <taxon>Ecdysozoa</taxon>
        <taxon>Nematoda</taxon>
        <taxon>Chromadorea</taxon>
        <taxon>Rhabditida</taxon>
        <taxon>Tylenchina</taxon>
        <taxon>Tylenchomorpha</taxon>
        <taxon>Aphelenchoidea</taxon>
        <taxon>Aphelenchoididae</taxon>
        <taxon>Bursaphelenchus</taxon>
    </lineage>
</organism>
<dbReference type="PANTHER" id="PTHR23055">
    <property type="entry name" value="CALCIUM BINDING PROTEINS"/>
    <property type="match status" value="1"/>
</dbReference>
<dbReference type="SUPFAM" id="SSF47473">
    <property type="entry name" value="EF-hand"/>
    <property type="match status" value="1"/>
</dbReference>
<dbReference type="InterPro" id="IPR028846">
    <property type="entry name" value="Recoverin"/>
</dbReference>
<dbReference type="InterPro" id="IPR018247">
    <property type="entry name" value="EF_Hand_1_Ca_BS"/>
</dbReference>
<evidence type="ECO:0000313" key="7">
    <source>
        <dbReference type="EMBL" id="CAD5234445.1"/>
    </source>
</evidence>
<dbReference type="PANTHER" id="PTHR23055:SF172">
    <property type="entry name" value="EF-HAND DOMAIN-CONTAINING PROTEIN"/>
    <property type="match status" value="1"/>
</dbReference>
<dbReference type="Pfam" id="PF13202">
    <property type="entry name" value="EF-hand_5"/>
    <property type="match status" value="1"/>
</dbReference>
<dbReference type="CDD" id="cd00051">
    <property type="entry name" value="EFh"/>
    <property type="match status" value="2"/>
</dbReference>
<dbReference type="InterPro" id="IPR002048">
    <property type="entry name" value="EF_hand_dom"/>
</dbReference>
<keyword evidence="2" id="KW-0479">Metal-binding</keyword>
<dbReference type="GO" id="GO:0005509">
    <property type="term" value="F:calcium ion binding"/>
    <property type="evidence" value="ECO:0007669"/>
    <property type="project" value="InterPro"/>
</dbReference>
<protein>
    <submittedName>
        <fullName evidence="7">(pine wood nematode) hypothetical protein</fullName>
    </submittedName>
</protein>
<feature type="domain" description="EF-hand" evidence="6">
    <location>
        <begin position="531"/>
        <end position="566"/>
    </location>
</feature>
<dbReference type="SMR" id="A0A7I8X143"/>
<feature type="domain" description="EF-hand" evidence="6">
    <location>
        <begin position="447"/>
        <end position="482"/>
    </location>
</feature>
<proteinExistence type="inferred from homology"/>
<keyword evidence="5" id="KW-0195">Cyclin</keyword>
<dbReference type="Proteomes" id="UP000659654">
    <property type="component" value="Unassembled WGS sequence"/>
</dbReference>
<dbReference type="InterPro" id="IPR036915">
    <property type="entry name" value="Cyclin-like_sf"/>
</dbReference>